<name>A3I2A7_9BACT</name>
<dbReference type="Proteomes" id="UP000003919">
    <property type="component" value="Unassembled WGS sequence"/>
</dbReference>
<dbReference type="eggNOG" id="COG0846">
    <property type="taxonomic scope" value="Bacteria"/>
</dbReference>
<evidence type="ECO:0000313" key="2">
    <source>
        <dbReference type="Proteomes" id="UP000003919"/>
    </source>
</evidence>
<dbReference type="HOGENOM" id="CLU_653459_0_0_10"/>
<accession>A3I2A7</accession>
<organism evidence="1 2">
    <name type="scientific">Algoriphagus machipongonensis</name>
    <dbReference type="NCBI Taxonomy" id="388413"/>
    <lineage>
        <taxon>Bacteria</taxon>
        <taxon>Pseudomonadati</taxon>
        <taxon>Bacteroidota</taxon>
        <taxon>Cytophagia</taxon>
        <taxon>Cytophagales</taxon>
        <taxon>Cyclobacteriaceae</taxon>
        <taxon>Algoriphagus</taxon>
    </lineage>
</organism>
<sequence>MNRKRTVILFGAGAVIDWGGPKTPDITALIRNNGFWTKDGKTRITEFIYQKLLESGFSDDEVNFETILNVLEELISYYANQAGSKKLPSYIASFFTSTFEKDLLNFEEENFSHSFKIHIPGLNKDFSPLAKHGENANQLFLQELVQTLLTTIYNFIEKYGDHRLNESNVICEDKKELNKLFCDWIEKINQNGILRMFSLNYERNFKVILEKGISGMNIFEGFEAAADINYEDRIPPNATRILTDFETHCHYNLHGSVYWDIESENENGFMAPRYFLTGYGNLTINNDYPIVQSEKGKTILISNFIAGYQKLQKSAITPFRQMKYAFDRDCITADIIYIIGYSYGDEHINSAIGEAIRNNQKVKLIFVDPSFQKNDTKIIIASLGHYSQGITSLPRTIRTGLEHEFNSGIIKAYTMTFKDFLVDQTEPPHLKYLRILAK</sequence>
<evidence type="ECO:0008006" key="3">
    <source>
        <dbReference type="Google" id="ProtNLM"/>
    </source>
</evidence>
<dbReference type="STRING" id="388413.ALPR1_04693"/>
<evidence type="ECO:0000313" key="1">
    <source>
        <dbReference type="EMBL" id="EAZ79511.1"/>
    </source>
</evidence>
<reference evidence="1 2" key="1">
    <citation type="journal article" date="2011" name="J. Bacteriol.">
        <title>Complete genome sequence of Algoriphagus sp. PR1, bacterial prey of a colony-forming choanoflagellate.</title>
        <authorList>
            <person name="Alegado R.A."/>
            <person name="Ferriera S."/>
            <person name="Nusbaum C."/>
            <person name="Young S.K."/>
            <person name="Zeng Q."/>
            <person name="Imamovic A."/>
            <person name="Fairclough S.R."/>
            <person name="King N."/>
        </authorList>
    </citation>
    <scope>NUCLEOTIDE SEQUENCE [LARGE SCALE GENOMIC DNA]</scope>
    <source>
        <strain evidence="1 2">PR1</strain>
    </source>
</reference>
<keyword evidence="2" id="KW-1185">Reference proteome</keyword>
<dbReference type="RefSeq" id="WP_008198735.1">
    <property type="nucleotide sequence ID" value="NZ_CM001023.1"/>
</dbReference>
<dbReference type="OrthoDB" id="9808492at2"/>
<gene>
    <name evidence="1" type="ORF">ALPR1_04693</name>
</gene>
<protein>
    <recommendedName>
        <fullName evidence="3">SIR2-like domain-containing protein</fullName>
    </recommendedName>
</protein>
<comment type="caution">
    <text evidence="1">The sequence shown here is derived from an EMBL/GenBank/DDBJ whole genome shotgun (WGS) entry which is preliminary data.</text>
</comment>
<dbReference type="AlphaFoldDB" id="A3I2A7"/>
<dbReference type="EMBL" id="AAXU02000001">
    <property type="protein sequence ID" value="EAZ79511.1"/>
    <property type="molecule type" value="Genomic_DNA"/>
</dbReference>
<proteinExistence type="predicted"/>